<dbReference type="InterPro" id="IPR051064">
    <property type="entry name" value="SEC14/CRAL-TRIO_domain"/>
</dbReference>
<protein>
    <recommendedName>
        <fullName evidence="2">CRAL-TRIO domain-containing protein</fullName>
    </recommendedName>
</protein>
<dbReference type="CDD" id="cd00170">
    <property type="entry name" value="SEC14"/>
    <property type="match status" value="1"/>
</dbReference>
<evidence type="ECO:0000313" key="3">
    <source>
        <dbReference type="EMBL" id="OXA54638.1"/>
    </source>
</evidence>
<evidence type="ECO:0000256" key="1">
    <source>
        <dbReference type="SAM" id="SignalP"/>
    </source>
</evidence>
<feature type="signal peptide" evidence="1">
    <location>
        <begin position="1"/>
        <end position="26"/>
    </location>
</feature>
<name>A0A226EBQ5_FOLCA</name>
<sequence>MHPNSVNSVNPLALIAFFISATFCNSISTYDKDVTLTLKEKALLDEFAALVSHKMPHSYMKEEMYLVRWLRARDYNIPEAANFLLQNIQWRKEHNMDGIFDEDWSDMARDYKYHIESRDRAGQPLAYLSVDEIDIRKAIVNGKGDRLLRFVDRAFEEVTQLVNDLGNKYKNITRAQFIVNLSGYNLVEHGCLRCIPAILRAVLSYEAHFPEYVDHLMIINTPTIAEPLLNAVRPLLGPSTRRSFKVYGINKKTNMEILDGIFEKDQIPVNLGGRKRYRGQSLDYDDY</sequence>
<proteinExistence type="predicted"/>
<evidence type="ECO:0000259" key="2">
    <source>
        <dbReference type="PROSITE" id="PS50191"/>
    </source>
</evidence>
<feature type="chain" id="PRO_5013234408" description="CRAL-TRIO domain-containing protein" evidence="1">
    <location>
        <begin position="27"/>
        <end position="287"/>
    </location>
</feature>
<organism evidence="3 4">
    <name type="scientific">Folsomia candida</name>
    <name type="common">Springtail</name>
    <dbReference type="NCBI Taxonomy" id="158441"/>
    <lineage>
        <taxon>Eukaryota</taxon>
        <taxon>Metazoa</taxon>
        <taxon>Ecdysozoa</taxon>
        <taxon>Arthropoda</taxon>
        <taxon>Hexapoda</taxon>
        <taxon>Collembola</taxon>
        <taxon>Entomobryomorpha</taxon>
        <taxon>Isotomoidea</taxon>
        <taxon>Isotomidae</taxon>
        <taxon>Proisotominae</taxon>
        <taxon>Folsomia</taxon>
    </lineage>
</organism>
<dbReference type="InterPro" id="IPR001251">
    <property type="entry name" value="CRAL-TRIO_dom"/>
</dbReference>
<dbReference type="EMBL" id="LNIX01000005">
    <property type="protein sequence ID" value="OXA54638.1"/>
    <property type="molecule type" value="Genomic_DNA"/>
</dbReference>
<dbReference type="PROSITE" id="PS50191">
    <property type="entry name" value="CRAL_TRIO"/>
    <property type="match status" value="1"/>
</dbReference>
<dbReference type="Gene3D" id="3.40.525.10">
    <property type="entry name" value="CRAL-TRIO lipid binding domain"/>
    <property type="match status" value="1"/>
</dbReference>
<dbReference type="SMART" id="SM00516">
    <property type="entry name" value="SEC14"/>
    <property type="match status" value="1"/>
</dbReference>
<keyword evidence="1" id="KW-0732">Signal</keyword>
<evidence type="ECO:0000313" key="4">
    <source>
        <dbReference type="Proteomes" id="UP000198287"/>
    </source>
</evidence>
<accession>A0A226EBQ5</accession>
<keyword evidence="4" id="KW-1185">Reference proteome</keyword>
<dbReference type="PANTHER" id="PTHR23324">
    <property type="entry name" value="SEC14 RELATED PROTEIN"/>
    <property type="match status" value="1"/>
</dbReference>
<dbReference type="InterPro" id="IPR036865">
    <property type="entry name" value="CRAL-TRIO_dom_sf"/>
</dbReference>
<dbReference type="GO" id="GO:0005737">
    <property type="term" value="C:cytoplasm"/>
    <property type="evidence" value="ECO:0007669"/>
    <property type="project" value="TreeGrafter"/>
</dbReference>
<dbReference type="InterPro" id="IPR036273">
    <property type="entry name" value="CRAL/TRIO_N_dom_sf"/>
</dbReference>
<feature type="domain" description="CRAL-TRIO" evidence="2">
    <location>
        <begin position="101"/>
        <end position="279"/>
    </location>
</feature>
<gene>
    <name evidence="3" type="ORF">Fcan01_10966</name>
</gene>
<dbReference type="SUPFAM" id="SSF46938">
    <property type="entry name" value="CRAL/TRIO N-terminal domain"/>
    <property type="match status" value="1"/>
</dbReference>
<dbReference type="PANTHER" id="PTHR23324:SF83">
    <property type="entry name" value="SEC14-LIKE PROTEIN 2"/>
    <property type="match status" value="1"/>
</dbReference>
<dbReference type="Pfam" id="PF00650">
    <property type="entry name" value="CRAL_TRIO"/>
    <property type="match status" value="1"/>
</dbReference>
<dbReference type="OMA" id="MKEEMYL"/>
<dbReference type="SUPFAM" id="SSF52087">
    <property type="entry name" value="CRAL/TRIO domain"/>
    <property type="match status" value="1"/>
</dbReference>
<dbReference type="Proteomes" id="UP000198287">
    <property type="component" value="Unassembled WGS sequence"/>
</dbReference>
<dbReference type="OrthoDB" id="75724at2759"/>
<reference evidence="3 4" key="1">
    <citation type="submission" date="2015-12" db="EMBL/GenBank/DDBJ databases">
        <title>The genome of Folsomia candida.</title>
        <authorList>
            <person name="Faddeeva A."/>
            <person name="Derks M.F."/>
            <person name="Anvar Y."/>
            <person name="Smit S."/>
            <person name="Van Straalen N."/>
            <person name="Roelofs D."/>
        </authorList>
    </citation>
    <scope>NUCLEOTIDE SEQUENCE [LARGE SCALE GENOMIC DNA]</scope>
    <source>
        <strain evidence="3 4">VU population</strain>
        <tissue evidence="3">Whole body</tissue>
    </source>
</reference>
<dbReference type="AlphaFoldDB" id="A0A226EBQ5"/>
<comment type="caution">
    <text evidence="3">The sequence shown here is derived from an EMBL/GenBank/DDBJ whole genome shotgun (WGS) entry which is preliminary data.</text>
</comment>